<feature type="domain" description="Acylphosphatase-like" evidence="10">
    <location>
        <begin position="17"/>
        <end position="103"/>
    </location>
</feature>
<evidence type="ECO:0000259" key="11">
    <source>
        <dbReference type="PROSITE" id="PS51163"/>
    </source>
</evidence>
<evidence type="ECO:0000256" key="2">
    <source>
        <dbReference type="ARBA" id="ARBA00008097"/>
    </source>
</evidence>
<keyword evidence="5" id="KW-0863">Zinc-finger</keyword>
<evidence type="ECO:0000256" key="6">
    <source>
        <dbReference type="ARBA" id="ARBA00022833"/>
    </source>
</evidence>
<reference evidence="12 13" key="1">
    <citation type="submission" date="2016-10" db="EMBL/GenBank/DDBJ databases">
        <authorList>
            <person name="de Groot N.N."/>
        </authorList>
    </citation>
    <scope>NUCLEOTIDE SEQUENCE [LARGE SCALE GENOMIC DNA]</scope>
    <source>
        <strain evidence="12 13">JCM 11308</strain>
    </source>
</reference>
<dbReference type="EC" id="6.2.-.-" evidence="8"/>
<keyword evidence="13" id="KW-1185">Reference proteome</keyword>
<dbReference type="InterPro" id="IPR041440">
    <property type="entry name" value="HypF_C"/>
</dbReference>
<feature type="domain" description="YrdC-like" evidence="11">
    <location>
        <begin position="213"/>
        <end position="406"/>
    </location>
</feature>
<evidence type="ECO:0000256" key="7">
    <source>
        <dbReference type="ARBA" id="ARBA00048220"/>
    </source>
</evidence>
<dbReference type="GO" id="GO:0016874">
    <property type="term" value="F:ligase activity"/>
    <property type="evidence" value="ECO:0007669"/>
    <property type="project" value="UniProtKB-UniRule"/>
</dbReference>
<feature type="active site" evidence="9">
    <location>
        <position position="32"/>
    </location>
</feature>
<dbReference type="GO" id="GO:0003725">
    <property type="term" value="F:double-stranded RNA binding"/>
    <property type="evidence" value="ECO:0007669"/>
    <property type="project" value="InterPro"/>
</dbReference>
<evidence type="ECO:0000256" key="1">
    <source>
        <dbReference type="ARBA" id="ARBA00004711"/>
    </source>
</evidence>
<evidence type="ECO:0000256" key="9">
    <source>
        <dbReference type="PROSITE-ProRule" id="PRU00520"/>
    </source>
</evidence>
<organism evidence="12 13">
    <name type="scientific">Rhodococcus tukisamuensis</name>
    <dbReference type="NCBI Taxonomy" id="168276"/>
    <lineage>
        <taxon>Bacteria</taxon>
        <taxon>Bacillati</taxon>
        <taxon>Actinomycetota</taxon>
        <taxon>Actinomycetes</taxon>
        <taxon>Mycobacteriales</taxon>
        <taxon>Nocardiaceae</taxon>
        <taxon>Rhodococcus</taxon>
    </lineage>
</organism>
<dbReference type="SUPFAM" id="SSF55821">
    <property type="entry name" value="YrdC/RibB"/>
    <property type="match status" value="1"/>
</dbReference>
<evidence type="ECO:0000313" key="12">
    <source>
        <dbReference type="EMBL" id="SDD42298.1"/>
    </source>
</evidence>
<comment type="pathway">
    <text evidence="1">Protein modification; [NiFe] hydrogenase maturation.</text>
</comment>
<dbReference type="PANTHER" id="PTHR42959:SF1">
    <property type="entry name" value="CARBAMOYLTRANSFERASE HYPF"/>
    <property type="match status" value="1"/>
</dbReference>
<dbReference type="InterPro" id="IPR006070">
    <property type="entry name" value="Sua5-like_dom"/>
</dbReference>
<dbReference type="Pfam" id="PF07503">
    <property type="entry name" value="zf-HYPF"/>
    <property type="match status" value="2"/>
</dbReference>
<dbReference type="Gene3D" id="3.30.110.120">
    <property type="match status" value="1"/>
</dbReference>
<comment type="similarity">
    <text evidence="2 8">Belongs to the carbamoyltransferase HypF family.</text>
</comment>
<dbReference type="InterPro" id="IPR017968">
    <property type="entry name" value="Acylphosphatase_CS"/>
</dbReference>
<dbReference type="PROSITE" id="PS00150">
    <property type="entry name" value="ACYLPHOSPHATASE_1"/>
    <property type="match status" value="1"/>
</dbReference>
<dbReference type="STRING" id="168276.SAMN05444580_104233"/>
<dbReference type="Pfam" id="PF00708">
    <property type="entry name" value="Acylphosphatase"/>
    <property type="match status" value="1"/>
</dbReference>
<gene>
    <name evidence="12" type="ORF">SAMN05444580_104233</name>
</gene>
<dbReference type="InterPro" id="IPR055128">
    <property type="entry name" value="HypF_C_2"/>
</dbReference>
<comment type="catalytic activity">
    <reaction evidence="9">
        <text>an acyl phosphate + H2O = a carboxylate + phosphate + H(+)</text>
        <dbReference type="Rhea" id="RHEA:14965"/>
        <dbReference type="ChEBI" id="CHEBI:15377"/>
        <dbReference type="ChEBI" id="CHEBI:15378"/>
        <dbReference type="ChEBI" id="CHEBI:29067"/>
        <dbReference type="ChEBI" id="CHEBI:43474"/>
        <dbReference type="ChEBI" id="CHEBI:59918"/>
        <dbReference type="EC" id="3.6.1.7"/>
    </reaction>
</comment>
<evidence type="ECO:0000313" key="13">
    <source>
        <dbReference type="Proteomes" id="UP000199417"/>
    </source>
</evidence>
<dbReference type="EMBL" id="FNAB01000004">
    <property type="protein sequence ID" value="SDD42298.1"/>
    <property type="molecule type" value="Genomic_DNA"/>
</dbReference>
<evidence type="ECO:0000256" key="3">
    <source>
        <dbReference type="ARBA" id="ARBA00022598"/>
    </source>
</evidence>
<dbReference type="PIRSF" id="PIRSF006256">
    <property type="entry name" value="CMPcnvr_hdrg_mat"/>
    <property type="match status" value="1"/>
</dbReference>
<dbReference type="InterPro" id="IPR036046">
    <property type="entry name" value="Acylphosphatase-like_dom_sf"/>
</dbReference>
<dbReference type="InterPro" id="IPR051060">
    <property type="entry name" value="Carbamoyltrans_HypF-like"/>
</dbReference>
<dbReference type="GO" id="GO:0016743">
    <property type="term" value="F:carboxyl- or carbamoyltransferase activity"/>
    <property type="evidence" value="ECO:0007669"/>
    <property type="project" value="UniProtKB-UniRule"/>
</dbReference>
<sequence length="795" mass="85438">MDTHFQPDHSAAFTVERRRITVRGIVQGVGFRPFVARLATELRLGGHCGNDDASVFVEAEGPAAQLAEFARRIRSDAPPMSVIVDVASESRPPQGDRTFRIAPSRHVDGARTLVSPDVATCEDCLRDLRDPANRRYRHPFVNCTNCGPRLTVVTDLPYDRPNTTLASFPLCPRCRREYDTPQDRRFHAQPISCHDCGPRIFLERNGVRTDGDDEVLDRVHRALAEGLIVAVKGLGGFHLVCDATDPAAVRRLRERKHRPAKPFAVMAPDLRRAGEIAEVDEARARLLGLPARPIVLLRKRDSEAASAELAPGVGDLGVMLPYTPLHHLLFTSVPGRPDDRVPTLLVMTSGNTSGEPLCFENEDARRRLGAVADLFLMHDRDIAVPCEDSVLAVSGGREVPIRRSRGFAPLPVALPAPGPVVLAVGAEVKNTFCLTRQDFAFCSAHLGDMGTLESRRAFERSVDQLTSLHRVTPELVVADDHPGYSTRQWAARYSDATGVELCTVQHHHAHIASLLAEHGRLGSRVLGIAYDGTGYGCDTTVWGGELLLVGPDVLDAERAGHLQPFWLPGGDAAVRNPARVALALLHEAGITEIDDLPCTIALDAAERRLVQSQLGSGAAAVRTTSVGRLFDGVASLLGVRHRVSYEAQAAVELEARARSATGAAPLTMPVADGQLLLGPLLDGLVAGVRAGVAVAPLALGFHRALADATAELAARTADRTGVGTVGLTGGVFQNALLLQMLRTALRRSGFEVLTHERVPANDGGLSLGQAVLGTALLARGARSPAMDRRRIGAMR</sequence>
<dbReference type="GO" id="GO:0051604">
    <property type="term" value="P:protein maturation"/>
    <property type="evidence" value="ECO:0007669"/>
    <property type="project" value="TreeGrafter"/>
</dbReference>
<evidence type="ECO:0000259" key="10">
    <source>
        <dbReference type="PROSITE" id="PS51160"/>
    </source>
</evidence>
<dbReference type="RefSeq" id="WP_072845299.1">
    <property type="nucleotide sequence ID" value="NZ_FNAB01000004.1"/>
</dbReference>
<dbReference type="Gene3D" id="3.30.420.40">
    <property type="match status" value="1"/>
</dbReference>
<dbReference type="Proteomes" id="UP000199417">
    <property type="component" value="Unassembled WGS sequence"/>
</dbReference>
<keyword evidence="3" id="KW-0436">Ligase</keyword>
<evidence type="ECO:0000256" key="4">
    <source>
        <dbReference type="ARBA" id="ARBA00022723"/>
    </source>
</evidence>
<feature type="active site" evidence="9">
    <location>
        <position position="50"/>
    </location>
</feature>
<dbReference type="InterPro" id="IPR004421">
    <property type="entry name" value="Carbamoyltransferase_HypF"/>
</dbReference>
<dbReference type="Gene3D" id="3.90.870.50">
    <property type="match status" value="1"/>
</dbReference>
<dbReference type="Pfam" id="PF01300">
    <property type="entry name" value="Sua5_yciO_yrdC"/>
    <property type="match status" value="1"/>
</dbReference>
<dbReference type="InterPro" id="IPR001792">
    <property type="entry name" value="Acylphosphatase-like_dom"/>
</dbReference>
<protein>
    <recommendedName>
        <fullName evidence="8">Carbamoyltransferase</fullName>
        <ecNumber evidence="8">6.2.-.-</ecNumber>
    </recommendedName>
</protein>
<dbReference type="InterPro" id="IPR017945">
    <property type="entry name" value="DHBP_synth_RibB-like_a/b_dom"/>
</dbReference>
<dbReference type="Pfam" id="PF17788">
    <property type="entry name" value="HypF_C"/>
    <property type="match status" value="1"/>
</dbReference>
<proteinExistence type="inferred from homology"/>
<evidence type="ECO:0000256" key="8">
    <source>
        <dbReference type="PIRNR" id="PIRNR006256"/>
    </source>
</evidence>
<dbReference type="AlphaFoldDB" id="A0A1G6ULR8"/>
<dbReference type="PROSITE" id="PS51160">
    <property type="entry name" value="ACYLPHOSPHATASE_3"/>
    <property type="match status" value="1"/>
</dbReference>
<keyword evidence="6" id="KW-0862">Zinc</keyword>
<dbReference type="GO" id="GO:0003998">
    <property type="term" value="F:acylphosphatase activity"/>
    <property type="evidence" value="ECO:0007669"/>
    <property type="project" value="UniProtKB-EC"/>
</dbReference>
<comment type="catalytic activity">
    <reaction evidence="7">
        <text>C-terminal L-cysteinyl-[HypE protein] + carbamoyl phosphate + ATP + H2O = C-terminal S-carboxamide-L-cysteinyl-[HypE protein] + AMP + phosphate + diphosphate + H(+)</text>
        <dbReference type="Rhea" id="RHEA:55636"/>
        <dbReference type="Rhea" id="RHEA-COMP:14247"/>
        <dbReference type="Rhea" id="RHEA-COMP:14392"/>
        <dbReference type="ChEBI" id="CHEBI:15377"/>
        <dbReference type="ChEBI" id="CHEBI:15378"/>
        <dbReference type="ChEBI" id="CHEBI:30616"/>
        <dbReference type="ChEBI" id="CHEBI:33019"/>
        <dbReference type="ChEBI" id="CHEBI:43474"/>
        <dbReference type="ChEBI" id="CHEBI:58228"/>
        <dbReference type="ChEBI" id="CHEBI:76913"/>
        <dbReference type="ChEBI" id="CHEBI:139126"/>
        <dbReference type="ChEBI" id="CHEBI:456215"/>
    </reaction>
</comment>
<dbReference type="GO" id="GO:0008270">
    <property type="term" value="F:zinc ion binding"/>
    <property type="evidence" value="ECO:0007669"/>
    <property type="project" value="UniProtKB-KW"/>
</dbReference>
<dbReference type="Gene3D" id="3.30.420.360">
    <property type="match status" value="1"/>
</dbReference>
<keyword evidence="9" id="KW-0378">Hydrolase</keyword>
<evidence type="ECO:0000256" key="5">
    <source>
        <dbReference type="ARBA" id="ARBA00022771"/>
    </source>
</evidence>
<keyword evidence="4" id="KW-0479">Metal-binding</keyword>
<accession>A0A1G6ULR8</accession>
<dbReference type="Pfam" id="PF22521">
    <property type="entry name" value="HypF_C_2"/>
    <property type="match status" value="1"/>
</dbReference>
<dbReference type="SUPFAM" id="SSF54975">
    <property type="entry name" value="Acylphosphatase/BLUF domain-like"/>
    <property type="match status" value="1"/>
</dbReference>
<dbReference type="InterPro" id="IPR011125">
    <property type="entry name" value="Znf_HypF"/>
</dbReference>
<name>A0A1G6ULR8_9NOCA</name>
<dbReference type="UniPathway" id="UPA00335"/>
<dbReference type="NCBIfam" id="TIGR00143">
    <property type="entry name" value="hypF"/>
    <property type="match status" value="1"/>
</dbReference>
<dbReference type="PANTHER" id="PTHR42959">
    <property type="entry name" value="CARBAMOYLTRANSFERASE"/>
    <property type="match status" value="1"/>
</dbReference>
<dbReference type="PROSITE" id="PS51163">
    <property type="entry name" value="YRDC"/>
    <property type="match status" value="1"/>
</dbReference>